<reference evidence="2 3" key="1">
    <citation type="journal article" date="2018" name="Nat. Ecol. Evol.">
        <title>Shark genomes provide insights into elasmobranch evolution and the origin of vertebrates.</title>
        <authorList>
            <person name="Hara Y"/>
            <person name="Yamaguchi K"/>
            <person name="Onimaru K"/>
            <person name="Kadota M"/>
            <person name="Koyanagi M"/>
            <person name="Keeley SD"/>
            <person name="Tatsumi K"/>
            <person name="Tanaka K"/>
            <person name="Motone F"/>
            <person name="Kageyama Y"/>
            <person name="Nozu R"/>
            <person name="Adachi N"/>
            <person name="Nishimura O"/>
            <person name="Nakagawa R"/>
            <person name="Tanegashima C"/>
            <person name="Kiyatake I"/>
            <person name="Matsumoto R"/>
            <person name="Murakumo K"/>
            <person name="Nishida K"/>
            <person name="Terakita A"/>
            <person name="Kuratani S"/>
            <person name="Sato K"/>
            <person name="Hyodo S Kuraku.S."/>
        </authorList>
    </citation>
    <scope>NUCLEOTIDE SEQUENCE [LARGE SCALE GENOMIC DNA]</scope>
</reference>
<evidence type="ECO:0000313" key="3">
    <source>
        <dbReference type="Proteomes" id="UP000288216"/>
    </source>
</evidence>
<protein>
    <submittedName>
        <fullName evidence="2">Uncharacterized protein</fullName>
    </submittedName>
</protein>
<accession>A0A401NHV7</accession>
<dbReference type="Proteomes" id="UP000288216">
    <property type="component" value="Unassembled WGS sequence"/>
</dbReference>
<comment type="caution">
    <text evidence="2">The sequence shown here is derived from an EMBL/GenBank/DDBJ whole genome shotgun (WGS) entry which is preliminary data.</text>
</comment>
<gene>
    <name evidence="2" type="ORF">scyTo_0009179</name>
</gene>
<dbReference type="EMBL" id="BFAA01003677">
    <property type="protein sequence ID" value="GCB60461.1"/>
    <property type="molecule type" value="Genomic_DNA"/>
</dbReference>
<name>A0A401NHV7_SCYTO</name>
<feature type="region of interest" description="Disordered" evidence="1">
    <location>
        <begin position="1"/>
        <end position="29"/>
    </location>
</feature>
<proteinExistence type="predicted"/>
<evidence type="ECO:0000313" key="2">
    <source>
        <dbReference type="EMBL" id="GCB60461.1"/>
    </source>
</evidence>
<dbReference type="AlphaFoldDB" id="A0A401NHV7"/>
<feature type="compositionally biased region" description="Basic and acidic residues" evidence="1">
    <location>
        <begin position="8"/>
        <end position="20"/>
    </location>
</feature>
<organism evidence="2 3">
    <name type="scientific">Scyliorhinus torazame</name>
    <name type="common">Cloudy catshark</name>
    <name type="synonym">Catulus torazame</name>
    <dbReference type="NCBI Taxonomy" id="75743"/>
    <lineage>
        <taxon>Eukaryota</taxon>
        <taxon>Metazoa</taxon>
        <taxon>Chordata</taxon>
        <taxon>Craniata</taxon>
        <taxon>Vertebrata</taxon>
        <taxon>Chondrichthyes</taxon>
        <taxon>Elasmobranchii</taxon>
        <taxon>Galeomorphii</taxon>
        <taxon>Galeoidea</taxon>
        <taxon>Carcharhiniformes</taxon>
        <taxon>Scyliorhinidae</taxon>
        <taxon>Scyliorhinus</taxon>
    </lineage>
</organism>
<keyword evidence="3" id="KW-1185">Reference proteome</keyword>
<sequence>MKSGRSKSLGDQKELKPGERELEENWTLESVGTQREEEIKKAKELATLALEDSRGLGTVGRQERLVVLERARARRHGEEI</sequence>
<evidence type="ECO:0000256" key="1">
    <source>
        <dbReference type="SAM" id="MobiDB-lite"/>
    </source>
</evidence>